<protein>
    <recommendedName>
        <fullName evidence="2">Protein-glutamine gamma-glutamyltransferase-like C-terminal domain-containing protein</fullName>
    </recommendedName>
</protein>
<keyword evidence="1" id="KW-1133">Transmembrane helix</keyword>
<keyword evidence="4" id="KW-1185">Reference proteome</keyword>
<dbReference type="InterPro" id="IPR025403">
    <property type="entry name" value="TgpA-like_C"/>
</dbReference>
<dbReference type="EMBL" id="VLPK01000001">
    <property type="protein sequence ID" value="TSJ42813.1"/>
    <property type="molecule type" value="Genomic_DNA"/>
</dbReference>
<organism evidence="3 4">
    <name type="scientific">Mucilaginibacter corticis</name>
    <dbReference type="NCBI Taxonomy" id="2597670"/>
    <lineage>
        <taxon>Bacteria</taxon>
        <taxon>Pseudomonadati</taxon>
        <taxon>Bacteroidota</taxon>
        <taxon>Sphingobacteriia</taxon>
        <taxon>Sphingobacteriales</taxon>
        <taxon>Sphingobacteriaceae</taxon>
        <taxon>Mucilaginibacter</taxon>
    </lineage>
</organism>
<feature type="transmembrane region" description="Helical" evidence="1">
    <location>
        <begin position="106"/>
        <end position="126"/>
    </location>
</feature>
<dbReference type="RefSeq" id="WP_144246383.1">
    <property type="nucleotide sequence ID" value="NZ_VLPK01000001.1"/>
</dbReference>
<dbReference type="Proteomes" id="UP000318733">
    <property type="component" value="Unassembled WGS sequence"/>
</dbReference>
<dbReference type="AlphaFoldDB" id="A0A556MSC7"/>
<reference evidence="3 4" key="1">
    <citation type="submission" date="2019-07" db="EMBL/GenBank/DDBJ databases">
        <authorList>
            <person name="Huq M.A."/>
        </authorList>
    </citation>
    <scope>NUCLEOTIDE SEQUENCE [LARGE SCALE GENOMIC DNA]</scope>
    <source>
        <strain evidence="3 4">MAH-19</strain>
    </source>
</reference>
<evidence type="ECO:0000256" key="1">
    <source>
        <dbReference type="SAM" id="Phobius"/>
    </source>
</evidence>
<keyword evidence="1" id="KW-0812">Transmembrane</keyword>
<comment type="caution">
    <text evidence="3">The sequence shown here is derived from an EMBL/GenBank/DDBJ whole genome shotgun (WGS) entry which is preliminary data.</text>
</comment>
<accession>A0A556MSC7</accession>
<name>A0A556MSC7_9SPHI</name>
<proteinExistence type="predicted"/>
<sequence length="248" mass="29131">MRKITAVFLLLFAFAHTIYGKGVTVQKKIVKQSVVMQIDSSKVTVRKFDTAAINTYLKQPEFNYHESDKPTSWWDRFWDWLWHYLDSLFSKKDKSMPESPGLPVKYILIALLVGLAIWFVIKLAGIDNIFNRRAKKVDLLQTELVENINEISFNEQIEKAVMAGNYRLAVRFLYLQCLKQLNDAKLIHWQIEKTNTAYLNELTNSGQKQHFKLLTRQFEYVWYGGFVIDKPLYEEINTLFTNFNKTLA</sequence>
<gene>
    <name evidence="3" type="ORF">FO440_01090</name>
</gene>
<keyword evidence="1" id="KW-0472">Membrane</keyword>
<feature type="domain" description="Protein-glutamine gamma-glutamyltransferase-like C-terminal" evidence="2">
    <location>
        <begin position="173"/>
        <end position="234"/>
    </location>
</feature>
<dbReference type="OrthoDB" id="5491447at2"/>
<dbReference type="Pfam" id="PF13559">
    <property type="entry name" value="DUF4129"/>
    <property type="match status" value="1"/>
</dbReference>
<evidence type="ECO:0000313" key="4">
    <source>
        <dbReference type="Proteomes" id="UP000318733"/>
    </source>
</evidence>
<evidence type="ECO:0000313" key="3">
    <source>
        <dbReference type="EMBL" id="TSJ42813.1"/>
    </source>
</evidence>
<evidence type="ECO:0000259" key="2">
    <source>
        <dbReference type="Pfam" id="PF13559"/>
    </source>
</evidence>